<feature type="transmembrane region" description="Helical" evidence="1">
    <location>
        <begin position="331"/>
        <end position="349"/>
    </location>
</feature>
<proteinExistence type="predicted"/>
<name>A0ABQ4F271_9ACTN</name>
<feature type="transmembrane region" description="Helical" evidence="1">
    <location>
        <begin position="217"/>
        <end position="235"/>
    </location>
</feature>
<keyword evidence="1" id="KW-0472">Membrane</keyword>
<feature type="transmembrane region" description="Helical" evidence="1">
    <location>
        <begin position="361"/>
        <end position="380"/>
    </location>
</feature>
<keyword evidence="1" id="KW-1133">Transmembrane helix</keyword>
<evidence type="ECO:0000313" key="2">
    <source>
        <dbReference type="EMBL" id="GIH00996.1"/>
    </source>
</evidence>
<accession>A0ABQ4F271</accession>
<feature type="transmembrane region" description="Helical" evidence="1">
    <location>
        <begin position="85"/>
        <end position="106"/>
    </location>
</feature>
<feature type="transmembrane region" description="Helical" evidence="1">
    <location>
        <begin position="292"/>
        <end position="311"/>
    </location>
</feature>
<dbReference type="InterPro" id="IPR010640">
    <property type="entry name" value="Low_temperature_requirement_A"/>
</dbReference>
<feature type="transmembrane region" description="Helical" evidence="1">
    <location>
        <begin position="21"/>
        <end position="40"/>
    </location>
</feature>
<evidence type="ECO:0000313" key="3">
    <source>
        <dbReference type="Proteomes" id="UP000621500"/>
    </source>
</evidence>
<dbReference type="Pfam" id="PF06772">
    <property type="entry name" value="LtrA"/>
    <property type="match status" value="1"/>
</dbReference>
<dbReference type="Proteomes" id="UP000621500">
    <property type="component" value="Unassembled WGS sequence"/>
</dbReference>
<dbReference type="RefSeq" id="WP_203862294.1">
    <property type="nucleotide sequence ID" value="NZ_BAAAZQ010000034.1"/>
</dbReference>
<feature type="transmembrane region" description="Helical" evidence="1">
    <location>
        <begin position="247"/>
        <end position="271"/>
    </location>
</feature>
<dbReference type="EMBL" id="BONX01000063">
    <property type="protein sequence ID" value="GIH00996.1"/>
    <property type="molecule type" value="Genomic_DNA"/>
</dbReference>
<dbReference type="PANTHER" id="PTHR36840:SF1">
    <property type="entry name" value="BLL5714 PROTEIN"/>
    <property type="match status" value="1"/>
</dbReference>
<sequence length="434" mass="47423">MGNTGKPRLPWRLRPVTEGMRVTRLEIFFDLVFVYALFNVSRATYADLNPDGLLRGLLVLALLWWCWTSYVWVGNSVRAGEGAMPLVLFTVMAAVFVVALTLPEAFADIPGGLSGPMVFAGCYLVIRAMSLVIFWHVNRDQPGLLRRTSRLALPILVATTILVLAALLPPRLSGVVHPFAVQATLWLLVVAVEYTAGVLLARTGWTITSAAHWTERYELVVIIALGELIVSVGSGTNPLTRPITWPIAGAAILAIIVTATLWWAYFDIIALAAQQVLNHAHSTARTALARDAYVYLHLPMIIGLLTLALGAEKALQQVGENRFPLSEPLRSPGVYLLFGGVILFLLAHLGFQLRILGTLTWIRLGTIVALAALTPVAAAVPTLAALAILTAVCVTLVCAELVILATSRRVVREAVLEEHLAHETRETQWRKRHR</sequence>
<feature type="transmembrane region" description="Helical" evidence="1">
    <location>
        <begin position="118"/>
        <end position="137"/>
    </location>
</feature>
<keyword evidence="1" id="KW-0812">Transmembrane</keyword>
<gene>
    <name evidence="2" type="ORF">Pma05_75680</name>
</gene>
<dbReference type="PANTHER" id="PTHR36840">
    <property type="entry name" value="BLL5714 PROTEIN"/>
    <property type="match status" value="1"/>
</dbReference>
<evidence type="ECO:0000256" key="1">
    <source>
        <dbReference type="SAM" id="Phobius"/>
    </source>
</evidence>
<comment type="caution">
    <text evidence="2">The sequence shown here is derived from an EMBL/GenBank/DDBJ whole genome shotgun (WGS) entry which is preliminary data.</text>
</comment>
<feature type="transmembrane region" description="Helical" evidence="1">
    <location>
        <begin position="180"/>
        <end position="205"/>
    </location>
</feature>
<reference evidence="2 3" key="1">
    <citation type="submission" date="2021-01" db="EMBL/GenBank/DDBJ databases">
        <title>Whole genome shotgun sequence of Plantactinospora mayteni NBRC 109088.</title>
        <authorList>
            <person name="Komaki H."/>
            <person name="Tamura T."/>
        </authorList>
    </citation>
    <scope>NUCLEOTIDE SEQUENCE [LARGE SCALE GENOMIC DNA]</scope>
    <source>
        <strain evidence="2 3">NBRC 109088</strain>
    </source>
</reference>
<feature type="transmembrane region" description="Helical" evidence="1">
    <location>
        <begin position="386"/>
        <end position="405"/>
    </location>
</feature>
<organism evidence="2 3">
    <name type="scientific">Plantactinospora mayteni</name>
    <dbReference type="NCBI Taxonomy" id="566021"/>
    <lineage>
        <taxon>Bacteria</taxon>
        <taxon>Bacillati</taxon>
        <taxon>Actinomycetota</taxon>
        <taxon>Actinomycetes</taxon>
        <taxon>Micromonosporales</taxon>
        <taxon>Micromonosporaceae</taxon>
        <taxon>Plantactinospora</taxon>
    </lineage>
</organism>
<protein>
    <submittedName>
        <fullName evidence="2">Low temperature requirement protein A</fullName>
    </submittedName>
</protein>
<feature type="transmembrane region" description="Helical" evidence="1">
    <location>
        <begin position="52"/>
        <end position="73"/>
    </location>
</feature>
<keyword evidence="3" id="KW-1185">Reference proteome</keyword>
<feature type="transmembrane region" description="Helical" evidence="1">
    <location>
        <begin position="149"/>
        <end position="168"/>
    </location>
</feature>